<keyword evidence="8" id="KW-0865">Zymogen</keyword>
<comment type="cofactor">
    <cofactor evidence="11">
        <name>Zn(2+)</name>
        <dbReference type="ChEBI" id="CHEBI:29105"/>
    </cofactor>
    <text evidence="11">Binds 2 Zn(2+) ions per subunit.</text>
</comment>
<feature type="modified residue" description="Phosphotyrosine; by PKDCC" evidence="12">
    <location>
        <position position="343"/>
    </location>
</feature>
<evidence type="ECO:0000256" key="4">
    <source>
        <dbReference type="ARBA" id="ARBA00022737"/>
    </source>
</evidence>
<dbReference type="Pfam" id="PF01471">
    <property type="entry name" value="PG_binding_1"/>
    <property type="match status" value="1"/>
</dbReference>
<evidence type="ECO:0000256" key="12">
    <source>
        <dbReference type="PIRSR" id="PIRSR621190-4"/>
    </source>
</evidence>
<dbReference type="SUPFAM" id="SSF50923">
    <property type="entry name" value="Hemopexin-like domain"/>
    <property type="match status" value="1"/>
</dbReference>
<dbReference type="PROSITE" id="PS51642">
    <property type="entry name" value="HEMOPEXIN_2"/>
    <property type="match status" value="3"/>
</dbReference>
<evidence type="ECO:0000256" key="6">
    <source>
        <dbReference type="ARBA" id="ARBA00022833"/>
    </source>
</evidence>
<feature type="compositionally biased region" description="Low complexity" evidence="14">
    <location>
        <begin position="228"/>
        <end position="240"/>
    </location>
</feature>
<evidence type="ECO:0000256" key="1">
    <source>
        <dbReference type="ARBA" id="ARBA00010370"/>
    </source>
</evidence>
<evidence type="ECO:0000256" key="10">
    <source>
        <dbReference type="PIRSR" id="PIRSR001191-2"/>
    </source>
</evidence>
<feature type="binding site" evidence="11">
    <location>
        <position position="159"/>
    </location>
    <ligand>
        <name>Zn(2+)</name>
        <dbReference type="ChEBI" id="CHEBI:29105"/>
        <label>1</label>
    </ligand>
</feature>
<evidence type="ECO:0000256" key="11">
    <source>
        <dbReference type="PIRSR" id="PIRSR621190-2"/>
    </source>
</evidence>
<feature type="binding site" evidence="10">
    <location>
        <position position="192"/>
    </location>
    <ligand>
        <name>Zn(2+)</name>
        <dbReference type="ChEBI" id="CHEBI:29105"/>
        <label>2</label>
        <note>catalytic</note>
    </ligand>
</feature>
<dbReference type="GO" id="GO:0004222">
    <property type="term" value="F:metalloendopeptidase activity"/>
    <property type="evidence" value="ECO:0007669"/>
    <property type="project" value="InterPro"/>
</dbReference>
<dbReference type="Pfam" id="PF00045">
    <property type="entry name" value="Hemopexin"/>
    <property type="match status" value="3"/>
</dbReference>
<dbReference type="GO" id="GO:0031012">
    <property type="term" value="C:extracellular matrix"/>
    <property type="evidence" value="ECO:0007669"/>
    <property type="project" value="InterPro"/>
</dbReference>
<comment type="cofactor">
    <cofactor evidence="11">
        <name>Ca(2+)</name>
        <dbReference type="ChEBI" id="CHEBI:29108"/>
    </cofactor>
    <text evidence="11">Can bind about 5 Ca(2+) ions per subunit.</text>
</comment>
<dbReference type="InterPro" id="IPR036365">
    <property type="entry name" value="PGBD-like_sf"/>
</dbReference>
<feature type="binding site" evidence="10">
    <location>
        <position position="182"/>
    </location>
    <ligand>
        <name>Zn(2+)</name>
        <dbReference type="ChEBI" id="CHEBI:29105"/>
        <label>2</label>
        <note>catalytic</note>
    </ligand>
</feature>
<evidence type="ECO:0000313" key="17">
    <source>
        <dbReference type="Proteomes" id="UP000242188"/>
    </source>
</evidence>
<reference evidence="16 17" key="1">
    <citation type="journal article" date="2017" name="Nat. Ecol. Evol.">
        <title>Scallop genome provides insights into evolution of bilaterian karyotype and development.</title>
        <authorList>
            <person name="Wang S."/>
            <person name="Zhang J."/>
            <person name="Jiao W."/>
            <person name="Li J."/>
            <person name="Xun X."/>
            <person name="Sun Y."/>
            <person name="Guo X."/>
            <person name="Huan P."/>
            <person name="Dong B."/>
            <person name="Zhang L."/>
            <person name="Hu X."/>
            <person name="Sun X."/>
            <person name="Wang J."/>
            <person name="Zhao C."/>
            <person name="Wang Y."/>
            <person name="Wang D."/>
            <person name="Huang X."/>
            <person name="Wang R."/>
            <person name="Lv J."/>
            <person name="Li Y."/>
            <person name="Zhang Z."/>
            <person name="Liu B."/>
            <person name="Lu W."/>
            <person name="Hui Y."/>
            <person name="Liang J."/>
            <person name="Zhou Z."/>
            <person name="Hou R."/>
            <person name="Li X."/>
            <person name="Liu Y."/>
            <person name="Li H."/>
            <person name="Ning X."/>
            <person name="Lin Y."/>
            <person name="Zhao L."/>
            <person name="Xing Q."/>
            <person name="Dou J."/>
            <person name="Li Y."/>
            <person name="Mao J."/>
            <person name="Guo H."/>
            <person name="Dou H."/>
            <person name="Li T."/>
            <person name="Mu C."/>
            <person name="Jiang W."/>
            <person name="Fu Q."/>
            <person name="Fu X."/>
            <person name="Miao Y."/>
            <person name="Liu J."/>
            <person name="Yu Q."/>
            <person name="Li R."/>
            <person name="Liao H."/>
            <person name="Li X."/>
            <person name="Kong Y."/>
            <person name="Jiang Z."/>
            <person name="Chourrout D."/>
            <person name="Li R."/>
            <person name="Bao Z."/>
        </authorList>
    </citation>
    <scope>NUCLEOTIDE SEQUENCE [LARGE SCALE GENOMIC DNA]</scope>
    <source>
        <strain evidence="16 17">PY_sf001</strain>
    </source>
</reference>
<proteinExistence type="inferred from homology"/>
<dbReference type="PIRSF" id="PIRSF001191">
    <property type="entry name" value="Peptidase_M10A_matrix"/>
    <property type="match status" value="1"/>
</dbReference>
<dbReference type="GO" id="GO:0008270">
    <property type="term" value="F:zinc ion binding"/>
    <property type="evidence" value="ECO:0007669"/>
    <property type="project" value="InterPro"/>
</dbReference>
<feature type="active site" evidence="9">
    <location>
        <position position="183"/>
    </location>
</feature>
<gene>
    <name evidence="16" type="ORF">KP79_PYT16486</name>
</gene>
<dbReference type="CDD" id="cd04278">
    <property type="entry name" value="ZnMc_MMP"/>
    <property type="match status" value="1"/>
</dbReference>
<feature type="region of interest" description="Disordered" evidence="14">
    <location>
        <begin position="227"/>
        <end position="260"/>
    </location>
</feature>
<keyword evidence="5" id="KW-0378">Hydrolase</keyword>
<dbReference type="InterPro" id="IPR001818">
    <property type="entry name" value="Pept_M10_metallopeptidase"/>
</dbReference>
<feature type="binding site" evidence="11">
    <location>
        <position position="164"/>
    </location>
    <ligand>
        <name>Ca(2+)</name>
        <dbReference type="ChEBI" id="CHEBI:29108"/>
        <label>1</label>
    </ligand>
</feature>
<keyword evidence="7" id="KW-0482">Metalloprotease</keyword>
<dbReference type="GO" id="GO:0006508">
    <property type="term" value="P:proteolysis"/>
    <property type="evidence" value="ECO:0007669"/>
    <property type="project" value="UniProtKB-KW"/>
</dbReference>
<dbReference type="InterPro" id="IPR000585">
    <property type="entry name" value="Hemopexin-like_dom"/>
</dbReference>
<dbReference type="InterPro" id="IPR018487">
    <property type="entry name" value="Hemopexin-like_repeat"/>
</dbReference>
<sequence>MPTDASHSPEDRERAIRHFQKVVGLPETGVLDKKTLRKMAGERCGVKDLIPPRKRATPGGPLPFYAVGSKWEKPTVTYSFVSYTSQLQRGQQRVSIANALAKWSTQANINFREVSGSSADILISYGRGNHGDSYPFDREGGTLAHAFFPGSGDISGDTHFDDSERWTVGSSEGTNLEIVAAHEFGHALGLGHSNVPGALMAPYYSGYDPNYGLGNDDIQAIQSLYGVRTSSGTPTRAPRPTSRPRPTTRRPTTTRAPQGTDCNLKFDDTFTGDDGRIYAVRGTKVYRFRSDVNGVERGRYIRRVFRRAPKNPGAIVKARNQRLYFFKGKRFWRYTRGQLDSGYPKVIKGESNWYRNVKAAVLWRDGNVYLFKGSEYSVWTEGYTQPPRGYPRPVSSFFPGVPTNVEAAIRYNRYTYFFKGHNYFKVDDYSRRVVRDYPKKKASAWLGCGTPTPK</sequence>
<dbReference type="Gene3D" id="2.110.10.10">
    <property type="entry name" value="Hemopexin-like domain"/>
    <property type="match status" value="1"/>
</dbReference>
<keyword evidence="17" id="KW-1185">Reference proteome</keyword>
<dbReference type="SMART" id="SM00120">
    <property type="entry name" value="HX"/>
    <property type="match status" value="4"/>
</dbReference>
<dbReference type="SMART" id="SM00235">
    <property type="entry name" value="ZnMc"/>
    <property type="match status" value="1"/>
</dbReference>
<dbReference type="GO" id="GO:0005615">
    <property type="term" value="C:extracellular space"/>
    <property type="evidence" value="ECO:0007669"/>
    <property type="project" value="TreeGrafter"/>
</dbReference>
<feature type="binding site" description="in inhibited form" evidence="11">
    <location>
        <position position="44"/>
    </location>
    <ligand>
        <name>Zn(2+)</name>
        <dbReference type="ChEBI" id="CHEBI:29105"/>
        <label>2</label>
        <note>catalytic</note>
    </ligand>
</feature>
<feature type="binding site" evidence="11">
    <location>
        <position position="267"/>
    </location>
    <ligand>
        <name>Ca(2+)</name>
        <dbReference type="ChEBI" id="CHEBI:29108"/>
        <label>4</label>
    </ligand>
</feature>
<feature type="binding site" evidence="11">
    <location>
        <position position="164"/>
    </location>
    <ligand>
        <name>Ca(2+)</name>
        <dbReference type="ChEBI" id="CHEBI:29108"/>
        <label>3</label>
    </ligand>
</feature>
<evidence type="ECO:0000256" key="3">
    <source>
        <dbReference type="ARBA" id="ARBA00022723"/>
    </source>
</evidence>
<dbReference type="InterPro" id="IPR024079">
    <property type="entry name" value="MetalloPept_cat_dom_sf"/>
</dbReference>
<dbReference type="InterPro" id="IPR033739">
    <property type="entry name" value="M10A_MMP"/>
</dbReference>
<feature type="binding site" evidence="11">
    <location>
        <position position="200"/>
    </location>
    <ligand>
        <name>Zn(2+)</name>
        <dbReference type="ChEBI" id="CHEBI:29105"/>
        <label>2</label>
        <note>catalytic</note>
    </ligand>
</feature>
<dbReference type="InterPro" id="IPR006026">
    <property type="entry name" value="Peptidase_Metallo"/>
</dbReference>
<dbReference type="GO" id="GO:0030574">
    <property type="term" value="P:collagen catabolic process"/>
    <property type="evidence" value="ECO:0007669"/>
    <property type="project" value="TreeGrafter"/>
</dbReference>
<dbReference type="Proteomes" id="UP000242188">
    <property type="component" value="Unassembled WGS sequence"/>
</dbReference>
<evidence type="ECO:0000256" key="7">
    <source>
        <dbReference type="ARBA" id="ARBA00023049"/>
    </source>
</evidence>
<feature type="binding site" evidence="11">
    <location>
        <position position="145"/>
    </location>
    <ligand>
        <name>Zn(2+)</name>
        <dbReference type="ChEBI" id="CHEBI:29105"/>
        <label>1</label>
    </ligand>
</feature>
<feature type="repeat" description="Hemopexin" evidence="13">
    <location>
        <begin position="354"/>
        <end position="401"/>
    </location>
</feature>
<dbReference type="OrthoDB" id="406838at2759"/>
<feature type="binding site" evidence="10">
    <location>
        <position position="186"/>
    </location>
    <ligand>
        <name>Zn(2+)</name>
        <dbReference type="ChEBI" id="CHEBI:29105"/>
        <label>2</label>
        <note>catalytic</note>
    </ligand>
</feature>
<organism evidence="16 17">
    <name type="scientific">Mizuhopecten yessoensis</name>
    <name type="common">Japanese scallop</name>
    <name type="synonym">Patinopecten yessoensis</name>
    <dbReference type="NCBI Taxonomy" id="6573"/>
    <lineage>
        <taxon>Eukaryota</taxon>
        <taxon>Metazoa</taxon>
        <taxon>Spiralia</taxon>
        <taxon>Lophotrochozoa</taxon>
        <taxon>Mollusca</taxon>
        <taxon>Bivalvia</taxon>
        <taxon>Autobranchia</taxon>
        <taxon>Pteriomorphia</taxon>
        <taxon>Pectinida</taxon>
        <taxon>Pectinoidea</taxon>
        <taxon>Pectinidae</taxon>
        <taxon>Mizuhopecten</taxon>
    </lineage>
</organism>
<keyword evidence="4" id="KW-0677">Repeat</keyword>
<feature type="binding site" evidence="11">
    <location>
        <position position="360"/>
    </location>
    <ligand>
        <name>Ca(2+)</name>
        <dbReference type="ChEBI" id="CHEBI:29108"/>
        <label>5</label>
    </ligand>
</feature>
<dbReference type="CDD" id="cd00094">
    <property type="entry name" value="HX"/>
    <property type="match status" value="1"/>
</dbReference>
<feature type="binding site" evidence="11">
    <location>
        <position position="137"/>
    </location>
    <ligand>
        <name>Ca(2+)</name>
        <dbReference type="ChEBI" id="CHEBI:29108"/>
        <label>3</label>
    </ligand>
</feature>
<dbReference type="PANTHER" id="PTHR10201:SF331">
    <property type="entry name" value="MATRIX METALLOPROTEINASE-14-LIKE ISOFORM X1"/>
    <property type="match status" value="1"/>
</dbReference>
<feature type="repeat" description="Hemopexin" evidence="13">
    <location>
        <begin position="402"/>
        <end position="448"/>
    </location>
</feature>
<dbReference type="InterPro" id="IPR021190">
    <property type="entry name" value="Pept_M10A"/>
</dbReference>
<dbReference type="SUPFAM" id="SSF47090">
    <property type="entry name" value="PGBD-like"/>
    <property type="match status" value="1"/>
</dbReference>
<evidence type="ECO:0000256" key="8">
    <source>
        <dbReference type="ARBA" id="ARBA00023145"/>
    </source>
</evidence>
<accession>A0A210PXF0</accession>
<comment type="caution">
    <text evidence="16">The sequence shown here is derived from an EMBL/GenBank/DDBJ whole genome shotgun (WGS) entry which is preliminary data.</text>
</comment>
<dbReference type="PRINTS" id="PR00138">
    <property type="entry name" value="MATRIXIN"/>
</dbReference>
<evidence type="ECO:0000256" key="13">
    <source>
        <dbReference type="PROSITE-ProRule" id="PRU01011"/>
    </source>
</evidence>
<protein>
    <submittedName>
        <fullName evidence="16">Matrix metalloproteinase-20</fullName>
    </submittedName>
</protein>
<keyword evidence="3 10" id="KW-0479">Metal-binding</keyword>
<feature type="binding site" evidence="11">
    <location>
        <position position="157"/>
    </location>
    <ligand>
        <name>Ca(2+)</name>
        <dbReference type="ChEBI" id="CHEBI:29108"/>
        <label>2</label>
    </ligand>
</feature>
<dbReference type="Gene3D" id="3.40.390.10">
    <property type="entry name" value="Collagenase (Catalytic Domain)"/>
    <property type="match status" value="1"/>
</dbReference>
<evidence type="ECO:0000256" key="14">
    <source>
        <dbReference type="SAM" id="MobiDB-lite"/>
    </source>
</evidence>
<dbReference type="AlphaFoldDB" id="A0A210PXF0"/>
<feature type="domain" description="Peptidase metallopeptidase" evidence="15">
    <location>
        <begin position="67"/>
        <end position="227"/>
    </location>
</feature>
<keyword evidence="11" id="KW-0106">Calcium</keyword>
<keyword evidence="2" id="KW-0645">Protease</keyword>
<evidence type="ECO:0000259" key="15">
    <source>
        <dbReference type="SMART" id="SM00235"/>
    </source>
</evidence>
<dbReference type="PANTHER" id="PTHR10201">
    <property type="entry name" value="MATRIX METALLOPROTEINASE"/>
    <property type="match status" value="1"/>
</dbReference>
<keyword evidence="6 10" id="KW-0862">Zinc</keyword>
<comment type="similarity">
    <text evidence="1">Belongs to the peptidase M10A family.</text>
</comment>
<dbReference type="STRING" id="6573.A0A210PXF0"/>
<dbReference type="InterPro" id="IPR002477">
    <property type="entry name" value="Peptidoglycan-bd-like"/>
</dbReference>
<evidence type="ECO:0000256" key="9">
    <source>
        <dbReference type="PIRSR" id="PIRSR001191-1"/>
    </source>
</evidence>
<dbReference type="InterPro" id="IPR036375">
    <property type="entry name" value="Hemopexin-like_dom_sf"/>
</dbReference>
<feature type="binding site" evidence="11">
    <location>
        <position position="120"/>
    </location>
    <ligand>
        <name>Ca(2+)</name>
        <dbReference type="ChEBI" id="CHEBI:29108"/>
        <label>2</label>
    </ligand>
</feature>
<feature type="binding site" evidence="11">
    <location>
        <position position="161"/>
    </location>
    <ligand>
        <name>Ca(2+)</name>
        <dbReference type="ChEBI" id="CHEBI:29108"/>
        <label>3</label>
    </ligand>
</feature>
<dbReference type="SUPFAM" id="SSF55486">
    <property type="entry name" value="Metalloproteases ('zincins'), catalytic domain"/>
    <property type="match status" value="1"/>
</dbReference>
<evidence type="ECO:0000313" key="16">
    <source>
        <dbReference type="EMBL" id="OWF41144.1"/>
    </source>
</evidence>
<dbReference type="GO" id="GO:0030198">
    <property type="term" value="P:extracellular matrix organization"/>
    <property type="evidence" value="ECO:0007669"/>
    <property type="project" value="TreeGrafter"/>
</dbReference>
<dbReference type="EMBL" id="NEDP02005420">
    <property type="protein sequence ID" value="OWF41144.1"/>
    <property type="molecule type" value="Genomic_DNA"/>
</dbReference>
<feature type="binding site" evidence="11">
    <location>
        <position position="162"/>
    </location>
    <ligand>
        <name>Ca(2+)</name>
        <dbReference type="ChEBI" id="CHEBI:29108"/>
        <label>1</label>
    </ligand>
</feature>
<evidence type="ECO:0000256" key="2">
    <source>
        <dbReference type="ARBA" id="ARBA00022670"/>
    </source>
</evidence>
<feature type="binding site" evidence="11">
    <location>
        <position position="132"/>
    </location>
    <ligand>
        <name>Zn(2+)</name>
        <dbReference type="ChEBI" id="CHEBI:29105"/>
        <label>1</label>
    </ligand>
</feature>
<name>A0A210PXF0_MIZYE</name>
<feature type="repeat" description="Hemopexin" evidence="13">
    <location>
        <begin position="309"/>
        <end position="353"/>
    </location>
</feature>
<evidence type="ECO:0000256" key="5">
    <source>
        <dbReference type="ARBA" id="ARBA00022801"/>
    </source>
</evidence>
<dbReference type="Pfam" id="PF00413">
    <property type="entry name" value="Peptidase_M10"/>
    <property type="match status" value="1"/>
</dbReference>
<feature type="binding site" evidence="11">
    <location>
        <position position="130"/>
    </location>
    <ligand>
        <name>Zn(2+)</name>
        <dbReference type="ChEBI" id="CHEBI:29105"/>
        <label>1</label>
    </ligand>
</feature>